<proteinExistence type="inferred from homology"/>
<reference evidence="8 9" key="1">
    <citation type="submission" date="2009-12" db="EMBL/GenBank/DDBJ databases">
        <title>The Genome Sequence of Anolis carolinensis (Green Anole Lizard).</title>
        <authorList>
            <consortium name="The Genome Sequencing Platform"/>
            <person name="Di Palma F."/>
            <person name="Alfoldi J."/>
            <person name="Heiman D."/>
            <person name="Young S."/>
            <person name="Grabherr M."/>
            <person name="Johnson J."/>
            <person name="Lander E.S."/>
            <person name="Lindblad-Toh K."/>
        </authorList>
    </citation>
    <scope>NUCLEOTIDE SEQUENCE [LARGE SCALE GENOMIC DNA]</scope>
    <source>
        <strain evidence="8 9">JBL SC #1</strain>
    </source>
</reference>
<dbReference type="InterPro" id="IPR010510">
    <property type="entry name" value="FGF1-bd"/>
</dbReference>
<evidence type="ECO:0000256" key="5">
    <source>
        <dbReference type="ARBA" id="ARBA00023157"/>
    </source>
</evidence>
<comment type="subcellular location">
    <subcellularLocation>
        <location evidence="1">Secreted</location>
    </subcellularLocation>
</comment>
<feature type="region of interest" description="Disordered" evidence="7">
    <location>
        <begin position="146"/>
        <end position="172"/>
    </location>
</feature>
<dbReference type="Pfam" id="PF06473">
    <property type="entry name" value="FGF-BP1"/>
    <property type="match status" value="1"/>
</dbReference>
<keyword evidence="5" id="KW-1015">Disulfide bond</keyword>
<evidence type="ECO:0000313" key="9">
    <source>
        <dbReference type="Proteomes" id="UP000001646"/>
    </source>
</evidence>
<sequence length="210" mass="23548">MAVRSQITQFKADIVGSSAMIFWVICEKGQRPQAGSNNQRTRGSPKGKFTTKDKAMCTWTLHEAEMATLNINCKKEENTFSCKFSGKPSTCPQYAENKKMFWKQITRSLKKKQNICGDPKGILKSKVCSKGPPAAHLRLVTQASLKPKQEKPSVQVTSIPTGNQPGESSSDCVEDVDYIDQRKVAEEYCSESWLSLCNFFISMMQDKKCK</sequence>
<protein>
    <submittedName>
        <fullName evidence="8">Fibroblast growth factor binding protein 1</fullName>
    </submittedName>
</protein>
<evidence type="ECO:0000256" key="7">
    <source>
        <dbReference type="SAM" id="MobiDB-lite"/>
    </source>
</evidence>
<dbReference type="Proteomes" id="UP000001646">
    <property type="component" value="Chromosome 4"/>
</dbReference>
<keyword evidence="3" id="KW-0964">Secreted</keyword>
<dbReference type="InParanoid" id="A0A803SKM4"/>
<dbReference type="GO" id="GO:2000288">
    <property type="term" value="P:positive regulation of myoblast proliferation"/>
    <property type="evidence" value="ECO:0007669"/>
    <property type="project" value="Ensembl"/>
</dbReference>
<dbReference type="Ensembl" id="ENSACAT00000037379.1">
    <property type="protein sequence ID" value="ENSACAP00000023514.1"/>
    <property type="gene ID" value="ENSACAG00000037797.1"/>
</dbReference>
<evidence type="ECO:0000256" key="2">
    <source>
        <dbReference type="ARBA" id="ARBA00008326"/>
    </source>
</evidence>
<dbReference type="GO" id="GO:0009986">
    <property type="term" value="C:cell surface"/>
    <property type="evidence" value="ECO:0007669"/>
    <property type="project" value="Ensembl"/>
</dbReference>
<reference evidence="8" key="3">
    <citation type="submission" date="2025-09" db="UniProtKB">
        <authorList>
            <consortium name="Ensembl"/>
        </authorList>
    </citation>
    <scope>IDENTIFICATION</scope>
</reference>
<accession>A0A803SKM4</accession>
<comment type="similarity">
    <text evidence="2">Belongs to the fibroblast growth factor-binding protein family.</text>
</comment>
<dbReference type="GO" id="GO:0045743">
    <property type="term" value="P:positive regulation of fibroblast growth factor receptor signaling pathway"/>
    <property type="evidence" value="ECO:0007669"/>
    <property type="project" value="Ensembl"/>
</dbReference>
<feature type="compositionally biased region" description="Polar residues" evidence="7">
    <location>
        <begin position="152"/>
        <end position="171"/>
    </location>
</feature>
<dbReference type="GO" id="GO:0007267">
    <property type="term" value="P:cell-cell signaling"/>
    <property type="evidence" value="ECO:0000318"/>
    <property type="project" value="GO_Central"/>
</dbReference>
<dbReference type="PANTHER" id="PTHR15258">
    <property type="entry name" value="FGF BINDING PROTEIN-RELATED"/>
    <property type="match status" value="1"/>
</dbReference>
<dbReference type="GeneTree" id="ENSGT00940000154372"/>
<evidence type="ECO:0000256" key="3">
    <source>
        <dbReference type="ARBA" id="ARBA00022525"/>
    </source>
</evidence>
<keyword evidence="4" id="KW-0732">Signal</keyword>
<evidence type="ECO:0000256" key="6">
    <source>
        <dbReference type="ARBA" id="ARBA00023183"/>
    </source>
</evidence>
<dbReference type="GO" id="GO:0090050">
    <property type="term" value="P:positive regulation of cell migration involved in sprouting angiogenesis"/>
    <property type="evidence" value="ECO:0007669"/>
    <property type="project" value="Ensembl"/>
</dbReference>
<dbReference type="GO" id="GO:0051450">
    <property type="term" value="P:myoblast proliferation"/>
    <property type="evidence" value="ECO:0007669"/>
    <property type="project" value="Ensembl"/>
</dbReference>
<keyword evidence="9" id="KW-1185">Reference proteome</keyword>
<dbReference type="GO" id="GO:0017134">
    <property type="term" value="F:fibroblast growth factor binding"/>
    <property type="evidence" value="ECO:0007669"/>
    <property type="project" value="Ensembl"/>
</dbReference>
<dbReference type="GO" id="GO:1903589">
    <property type="term" value="P:positive regulation of blood vessel endothelial cell proliferation involved in sprouting angiogenesis"/>
    <property type="evidence" value="ECO:0007669"/>
    <property type="project" value="Ensembl"/>
</dbReference>
<evidence type="ECO:0000313" key="8">
    <source>
        <dbReference type="Ensembl" id="ENSACAP00000023514.1"/>
    </source>
</evidence>
<reference evidence="8" key="2">
    <citation type="submission" date="2025-08" db="UniProtKB">
        <authorList>
            <consortium name="Ensembl"/>
        </authorList>
    </citation>
    <scope>IDENTIFICATION</scope>
</reference>
<evidence type="ECO:0000256" key="4">
    <source>
        <dbReference type="ARBA" id="ARBA00022729"/>
    </source>
</evidence>
<dbReference type="AlphaFoldDB" id="A0A803SKM4"/>
<dbReference type="GO" id="GO:0005576">
    <property type="term" value="C:extracellular region"/>
    <property type="evidence" value="ECO:0007669"/>
    <property type="project" value="UniProtKB-SubCell"/>
</dbReference>
<dbReference type="PANTHER" id="PTHR15258:SF2">
    <property type="entry name" value="FIBROBLAST GROWTH FACTOR-BINDING PROTEIN 1"/>
    <property type="match status" value="1"/>
</dbReference>
<dbReference type="GO" id="GO:0019838">
    <property type="term" value="F:growth factor binding"/>
    <property type="evidence" value="ECO:0000318"/>
    <property type="project" value="GO_Central"/>
</dbReference>
<gene>
    <name evidence="8" type="primary">FGFBP1</name>
</gene>
<keyword evidence="6" id="KW-0340">Growth factor binding</keyword>
<evidence type="ECO:0000256" key="1">
    <source>
        <dbReference type="ARBA" id="ARBA00004613"/>
    </source>
</evidence>
<organism evidence="8 9">
    <name type="scientific">Anolis carolinensis</name>
    <name type="common">Green anole</name>
    <name type="synonym">American chameleon</name>
    <dbReference type="NCBI Taxonomy" id="28377"/>
    <lineage>
        <taxon>Eukaryota</taxon>
        <taxon>Metazoa</taxon>
        <taxon>Chordata</taxon>
        <taxon>Craniata</taxon>
        <taxon>Vertebrata</taxon>
        <taxon>Euteleostomi</taxon>
        <taxon>Lepidosauria</taxon>
        <taxon>Squamata</taxon>
        <taxon>Bifurcata</taxon>
        <taxon>Unidentata</taxon>
        <taxon>Episquamata</taxon>
        <taxon>Toxicofera</taxon>
        <taxon>Iguania</taxon>
        <taxon>Dactyloidae</taxon>
        <taxon>Anolis</taxon>
    </lineage>
</organism>
<name>A0A803SKM4_ANOCA</name>
<dbReference type="GO" id="GO:0008543">
    <property type="term" value="P:fibroblast growth factor receptor signaling pathway"/>
    <property type="evidence" value="ECO:0007669"/>
    <property type="project" value="Ensembl"/>
</dbReference>